<dbReference type="Proteomes" id="UP000095283">
    <property type="component" value="Unplaced"/>
</dbReference>
<reference evidence="2" key="1">
    <citation type="submission" date="2016-11" db="UniProtKB">
        <authorList>
            <consortium name="WormBaseParasite"/>
        </authorList>
    </citation>
    <scope>IDENTIFICATION</scope>
</reference>
<protein>
    <submittedName>
        <fullName evidence="2">Uncharacterized protein</fullName>
    </submittedName>
</protein>
<organism evidence="1 2">
    <name type="scientific">Heterorhabditis bacteriophora</name>
    <name type="common">Entomopathogenic nematode worm</name>
    <dbReference type="NCBI Taxonomy" id="37862"/>
    <lineage>
        <taxon>Eukaryota</taxon>
        <taxon>Metazoa</taxon>
        <taxon>Ecdysozoa</taxon>
        <taxon>Nematoda</taxon>
        <taxon>Chromadorea</taxon>
        <taxon>Rhabditida</taxon>
        <taxon>Rhabditina</taxon>
        <taxon>Rhabditomorpha</taxon>
        <taxon>Strongyloidea</taxon>
        <taxon>Heterorhabditidae</taxon>
        <taxon>Heterorhabditis</taxon>
    </lineage>
</organism>
<name>A0A1I7WC25_HETBA</name>
<proteinExistence type="predicted"/>
<dbReference type="WBParaSite" id="Hba_02261">
    <property type="protein sequence ID" value="Hba_02261"/>
    <property type="gene ID" value="Hba_02261"/>
</dbReference>
<accession>A0A1I7WC25</accession>
<sequence>MYELGQQTNTGWFTLITND</sequence>
<dbReference type="AlphaFoldDB" id="A0A1I7WC25"/>
<evidence type="ECO:0000313" key="2">
    <source>
        <dbReference type="WBParaSite" id="Hba_02261"/>
    </source>
</evidence>
<keyword evidence="1" id="KW-1185">Reference proteome</keyword>
<evidence type="ECO:0000313" key="1">
    <source>
        <dbReference type="Proteomes" id="UP000095283"/>
    </source>
</evidence>